<dbReference type="AlphaFoldDB" id="A0A9D2TQI6"/>
<feature type="region of interest" description="Disordered" evidence="1">
    <location>
        <begin position="257"/>
        <end position="276"/>
    </location>
</feature>
<gene>
    <name evidence="2" type="ORF">H9751_07765</name>
</gene>
<evidence type="ECO:0000313" key="3">
    <source>
        <dbReference type="Proteomes" id="UP000823858"/>
    </source>
</evidence>
<dbReference type="InterPro" id="IPR009737">
    <property type="entry name" value="Aim32/Apd1-like"/>
</dbReference>
<organism evidence="2 3">
    <name type="scientific">Candidatus Corynebacterium faecigallinarum</name>
    <dbReference type="NCBI Taxonomy" id="2838528"/>
    <lineage>
        <taxon>Bacteria</taxon>
        <taxon>Bacillati</taxon>
        <taxon>Actinomycetota</taxon>
        <taxon>Actinomycetes</taxon>
        <taxon>Mycobacteriales</taxon>
        <taxon>Corynebacteriaceae</taxon>
        <taxon>Corynebacterium</taxon>
    </lineage>
</organism>
<sequence length="429" mass="46062">MPTTRNPRSGMCSDLTSEPLPGTAKTGGLTLALENPGGWGRDILDGEALGKELTGTIGRWLKKNRAQLQFIRRPGREGQVARDTATLFIARPGDPDNPGTPATLERMEIAGAEALTDVDLSTPGHTPGAEPVTDPLLLVCTHGKRDLCCAVKGRPLAAELAATYPGMVWESSHTKGHRFAPSMILLPWNYSFGTLSAVQTGAMLQDAAAGRLHVTGNRGRGTLGAQEQIAELAVADYLAGAGETVAMSELTVRRADSAPAPAAAEDTPEAAPAPDPAAAAADYAAVAASVDADLRRRAGELMTQRMEMKITGRYEELKELKRQGHFQPVHEYQQAVKQAASERGVYGKYSKYNERRDKHKNKHGDHKHDKRQRMNPTFLVSDGDRSWTVTLERSTGHPVVSSCGDKQKTGTSWVAGDVRPVSPVSPGHE</sequence>
<accession>A0A9D2TQI6</accession>
<dbReference type="Pfam" id="PF06999">
    <property type="entry name" value="Suc_Fer-like"/>
    <property type="match status" value="1"/>
</dbReference>
<protein>
    <submittedName>
        <fullName evidence="2">Sucrase ferredoxin</fullName>
    </submittedName>
</protein>
<feature type="region of interest" description="Disordered" evidence="1">
    <location>
        <begin position="1"/>
        <end position="25"/>
    </location>
</feature>
<feature type="region of interest" description="Disordered" evidence="1">
    <location>
        <begin position="394"/>
        <end position="429"/>
    </location>
</feature>
<proteinExistence type="predicted"/>
<name>A0A9D2TQI6_9CORY</name>
<reference evidence="2" key="2">
    <citation type="submission" date="2021-04" db="EMBL/GenBank/DDBJ databases">
        <authorList>
            <person name="Gilroy R."/>
        </authorList>
    </citation>
    <scope>NUCLEOTIDE SEQUENCE</scope>
    <source>
        <strain evidence="2">ChiHjej13B12-4958</strain>
    </source>
</reference>
<reference evidence="2" key="1">
    <citation type="journal article" date="2021" name="PeerJ">
        <title>Extensive microbial diversity within the chicken gut microbiome revealed by metagenomics and culture.</title>
        <authorList>
            <person name="Gilroy R."/>
            <person name="Ravi A."/>
            <person name="Getino M."/>
            <person name="Pursley I."/>
            <person name="Horton D.L."/>
            <person name="Alikhan N.F."/>
            <person name="Baker D."/>
            <person name="Gharbi K."/>
            <person name="Hall N."/>
            <person name="Watson M."/>
            <person name="Adriaenssens E.M."/>
            <person name="Foster-Nyarko E."/>
            <person name="Jarju S."/>
            <person name="Secka A."/>
            <person name="Antonio M."/>
            <person name="Oren A."/>
            <person name="Chaudhuri R.R."/>
            <person name="La Ragione R."/>
            <person name="Hildebrand F."/>
            <person name="Pallen M.J."/>
        </authorList>
    </citation>
    <scope>NUCLEOTIDE SEQUENCE</scope>
    <source>
        <strain evidence="2">ChiHjej13B12-4958</strain>
    </source>
</reference>
<dbReference type="CDD" id="cd03062">
    <property type="entry name" value="TRX_Fd_Sucrase"/>
    <property type="match status" value="1"/>
</dbReference>
<evidence type="ECO:0000256" key="1">
    <source>
        <dbReference type="SAM" id="MobiDB-lite"/>
    </source>
</evidence>
<dbReference type="Proteomes" id="UP000823858">
    <property type="component" value="Unassembled WGS sequence"/>
</dbReference>
<dbReference type="EMBL" id="DWVP01000019">
    <property type="protein sequence ID" value="HJC85425.1"/>
    <property type="molecule type" value="Genomic_DNA"/>
</dbReference>
<comment type="caution">
    <text evidence="2">The sequence shown here is derived from an EMBL/GenBank/DDBJ whole genome shotgun (WGS) entry which is preliminary data.</text>
</comment>
<evidence type="ECO:0000313" key="2">
    <source>
        <dbReference type="EMBL" id="HJC85425.1"/>
    </source>
</evidence>